<dbReference type="InterPro" id="IPR036866">
    <property type="entry name" value="RibonucZ/Hydroxyglut_hydro"/>
</dbReference>
<dbReference type="SMART" id="SM00849">
    <property type="entry name" value="Lactamase_B"/>
    <property type="match status" value="1"/>
</dbReference>
<dbReference type="Pfam" id="PF00753">
    <property type="entry name" value="Lactamase_B"/>
    <property type="match status" value="1"/>
</dbReference>
<dbReference type="SUPFAM" id="SSF56281">
    <property type="entry name" value="Metallo-hydrolase/oxidoreductase"/>
    <property type="match status" value="1"/>
</dbReference>
<proteinExistence type="predicted"/>
<sequence>MGHTNEVELIENGGWDERILVCRNGKLVDAFIVISERFVVLVDTVINPQTAGKMLAWARPYLKDVRQLLVINSHADYDHSWGNQLFAGETAVHPAPIIGSHLSPAKFELPETATYLAKMQELEPEIFSELIFTPPTQLIDGKYLIDGGDLSLELLPTPGHTDDHYSIYIPEIKTVLAADAAELPYPMARVPEGLPAMRDSLAKLAALPAETVLYCHAPVTIGRQLLLDNIAYFNAIEAQCRAALARGLFPELGEDADVIVLVDCKYEAAVPDTDLWQNVHDYYKTAGHASQIRAMLHWLGRED</sequence>
<dbReference type="EMBL" id="UOEU01000848">
    <property type="protein sequence ID" value="VAW41555.1"/>
    <property type="molecule type" value="Genomic_DNA"/>
</dbReference>
<dbReference type="AlphaFoldDB" id="A0A3B0VDF3"/>
<organism evidence="2">
    <name type="scientific">hydrothermal vent metagenome</name>
    <dbReference type="NCBI Taxonomy" id="652676"/>
    <lineage>
        <taxon>unclassified sequences</taxon>
        <taxon>metagenomes</taxon>
        <taxon>ecological metagenomes</taxon>
    </lineage>
</organism>
<accession>A0A3B0VDF3</accession>
<evidence type="ECO:0000313" key="2">
    <source>
        <dbReference type="EMBL" id="VAW41555.1"/>
    </source>
</evidence>
<reference evidence="2" key="1">
    <citation type="submission" date="2018-06" db="EMBL/GenBank/DDBJ databases">
        <authorList>
            <person name="Zhirakovskaya E."/>
        </authorList>
    </citation>
    <scope>NUCLEOTIDE SEQUENCE</scope>
</reference>
<gene>
    <name evidence="2" type="ORF">MNBD_CHLOROFLEXI01-2134</name>
</gene>
<dbReference type="PANTHER" id="PTHR42951:SF18">
    <property type="entry name" value="METALLO-HYDROLASE MJ0296-RELATED"/>
    <property type="match status" value="1"/>
</dbReference>
<feature type="domain" description="Metallo-beta-lactamase" evidence="1">
    <location>
        <begin position="27"/>
        <end position="216"/>
    </location>
</feature>
<evidence type="ECO:0000259" key="1">
    <source>
        <dbReference type="SMART" id="SM00849"/>
    </source>
</evidence>
<name>A0A3B0VDF3_9ZZZZ</name>
<dbReference type="InterPro" id="IPR001279">
    <property type="entry name" value="Metallo-B-lactamas"/>
</dbReference>
<dbReference type="PANTHER" id="PTHR42951">
    <property type="entry name" value="METALLO-BETA-LACTAMASE DOMAIN-CONTAINING"/>
    <property type="match status" value="1"/>
</dbReference>
<dbReference type="Gene3D" id="3.60.15.10">
    <property type="entry name" value="Ribonuclease Z/Hydroxyacylglutathione hydrolase-like"/>
    <property type="match status" value="1"/>
</dbReference>
<protein>
    <recommendedName>
        <fullName evidence="1">Metallo-beta-lactamase domain-containing protein</fullName>
    </recommendedName>
</protein>
<dbReference type="InterPro" id="IPR050855">
    <property type="entry name" value="NDM-1-like"/>
</dbReference>